<dbReference type="Proteomes" id="UP000000607">
    <property type="component" value="Chromosome"/>
</dbReference>
<accession>Q65UA3</accession>
<sequence>MELEQLGFRLFSKNTLAVISFVTEAIGRMLLGERLSSTLL</sequence>
<dbReference type="KEGG" id="msu:MS0849"/>
<dbReference type="EMBL" id="AE016827">
    <property type="protein sequence ID" value="AAU37457.1"/>
    <property type="molecule type" value="Genomic_DNA"/>
</dbReference>
<name>Q65UA3_MANSM</name>
<organism evidence="1 2">
    <name type="scientific">Mannheimia succiniciproducens (strain KCTC 0769BP / MBEL55E)</name>
    <dbReference type="NCBI Taxonomy" id="221988"/>
    <lineage>
        <taxon>Bacteria</taxon>
        <taxon>Pseudomonadati</taxon>
        <taxon>Pseudomonadota</taxon>
        <taxon>Gammaproteobacteria</taxon>
        <taxon>Pasteurellales</taxon>
        <taxon>Pasteurellaceae</taxon>
        <taxon>Basfia</taxon>
    </lineage>
</organism>
<evidence type="ECO:0000313" key="2">
    <source>
        <dbReference type="Proteomes" id="UP000000607"/>
    </source>
</evidence>
<keyword evidence="2" id="KW-1185">Reference proteome</keyword>
<protein>
    <submittedName>
        <fullName evidence="1">DacC protein</fullName>
    </submittedName>
</protein>
<reference evidence="1 2" key="1">
    <citation type="journal article" date="2004" name="Nat. Biotechnol.">
        <title>The genome sequence of the capnophilic rumen bacterium Mannheimia succiniciproducens.</title>
        <authorList>
            <person name="Hong S.H."/>
            <person name="Kim J.S."/>
            <person name="Lee S.Y."/>
            <person name="In Y.H."/>
            <person name="Choi S.S."/>
            <person name="Rih J.-K."/>
            <person name="Kim C.H."/>
            <person name="Jeong H."/>
            <person name="Hur C.G."/>
            <person name="Kim J.J."/>
        </authorList>
    </citation>
    <scope>NUCLEOTIDE SEQUENCE [LARGE SCALE GENOMIC DNA]</scope>
    <source>
        <strain evidence="2">KCTC 0769BP / MBEL55E</strain>
    </source>
</reference>
<dbReference type="AlphaFoldDB" id="Q65UA3"/>
<evidence type="ECO:0000313" key="1">
    <source>
        <dbReference type="EMBL" id="AAU37457.1"/>
    </source>
</evidence>
<proteinExistence type="predicted"/>
<dbReference type="HOGENOM" id="CLU_3292094_0_0_6"/>
<gene>
    <name evidence="1" type="primary">dacC</name>
    <name evidence="1" type="ordered locus">MS0849</name>
</gene>